<feature type="domain" description="Protein kinase" evidence="5">
    <location>
        <begin position="9"/>
        <end position="263"/>
    </location>
</feature>
<evidence type="ECO:0000313" key="6">
    <source>
        <dbReference type="EMBL" id="QHT22658.1"/>
    </source>
</evidence>
<keyword evidence="1" id="KW-0808">Transferase</keyword>
<evidence type="ECO:0000256" key="4">
    <source>
        <dbReference type="ARBA" id="ARBA00022840"/>
    </source>
</evidence>
<dbReference type="InterPro" id="IPR045269">
    <property type="entry name" value="Atg1-like"/>
</dbReference>
<dbReference type="PROSITE" id="PS00108">
    <property type="entry name" value="PROTEIN_KINASE_ST"/>
    <property type="match status" value="1"/>
</dbReference>
<dbReference type="FunFam" id="1.10.510.10:FF:000571">
    <property type="entry name" value="Maternal embryonic leucine zipper kinase"/>
    <property type="match status" value="1"/>
</dbReference>
<dbReference type="GO" id="GO:0005776">
    <property type="term" value="C:autophagosome"/>
    <property type="evidence" value="ECO:0007669"/>
    <property type="project" value="TreeGrafter"/>
</dbReference>
<dbReference type="Pfam" id="PF00069">
    <property type="entry name" value="Pkinase"/>
    <property type="match status" value="1"/>
</dbReference>
<organism evidence="6">
    <name type="scientific">viral metagenome</name>
    <dbReference type="NCBI Taxonomy" id="1070528"/>
    <lineage>
        <taxon>unclassified sequences</taxon>
        <taxon>metagenomes</taxon>
        <taxon>organismal metagenomes</taxon>
    </lineage>
</organism>
<keyword evidence="3" id="KW-0418">Kinase</keyword>
<dbReference type="PROSITE" id="PS50011">
    <property type="entry name" value="PROTEIN_KINASE_DOM"/>
    <property type="match status" value="1"/>
</dbReference>
<dbReference type="InterPro" id="IPR017441">
    <property type="entry name" value="Protein_kinase_ATP_BS"/>
</dbReference>
<dbReference type="InterPro" id="IPR011009">
    <property type="entry name" value="Kinase-like_dom_sf"/>
</dbReference>
<dbReference type="GO" id="GO:0005524">
    <property type="term" value="F:ATP binding"/>
    <property type="evidence" value="ECO:0007669"/>
    <property type="project" value="UniProtKB-KW"/>
</dbReference>
<dbReference type="SUPFAM" id="SSF56112">
    <property type="entry name" value="Protein kinase-like (PK-like)"/>
    <property type="match status" value="1"/>
</dbReference>
<evidence type="ECO:0000259" key="5">
    <source>
        <dbReference type="PROSITE" id="PS50011"/>
    </source>
</evidence>
<dbReference type="GO" id="GO:0000407">
    <property type="term" value="C:phagophore assembly site"/>
    <property type="evidence" value="ECO:0007669"/>
    <property type="project" value="TreeGrafter"/>
</dbReference>
<dbReference type="EMBL" id="MN739718">
    <property type="protein sequence ID" value="QHT22658.1"/>
    <property type="molecule type" value="Genomic_DNA"/>
</dbReference>
<evidence type="ECO:0000256" key="2">
    <source>
        <dbReference type="ARBA" id="ARBA00022741"/>
    </source>
</evidence>
<dbReference type="Gene3D" id="1.10.510.10">
    <property type="entry name" value="Transferase(Phosphotransferase) domain 1"/>
    <property type="match status" value="1"/>
</dbReference>
<dbReference type="FunFam" id="3.30.200.20:FF:000003">
    <property type="entry name" value="Non-specific serine/threonine protein kinase"/>
    <property type="match status" value="1"/>
</dbReference>
<reference evidence="6" key="1">
    <citation type="journal article" date="2020" name="Nature">
        <title>Giant virus diversity and host interactions through global metagenomics.</title>
        <authorList>
            <person name="Schulz F."/>
            <person name="Roux S."/>
            <person name="Paez-Espino D."/>
            <person name="Jungbluth S."/>
            <person name="Walsh D.A."/>
            <person name="Denef V.J."/>
            <person name="McMahon K.D."/>
            <person name="Konstantinidis K.T."/>
            <person name="Eloe-Fadrosh E.A."/>
            <person name="Kyrpides N.C."/>
            <person name="Woyke T."/>
        </authorList>
    </citation>
    <scope>NUCLEOTIDE SEQUENCE</scope>
    <source>
        <strain evidence="6">GVMAG-M-3300023179-111</strain>
    </source>
</reference>
<protein>
    <recommendedName>
        <fullName evidence="5">Protein kinase domain-containing protein</fullName>
    </recommendedName>
</protein>
<name>A0A6C0E1N2_9ZZZZ</name>
<keyword evidence="2" id="KW-0547">Nucleotide-binding</keyword>
<dbReference type="GO" id="GO:0010506">
    <property type="term" value="P:regulation of autophagy"/>
    <property type="evidence" value="ECO:0007669"/>
    <property type="project" value="InterPro"/>
</dbReference>
<dbReference type="InterPro" id="IPR008271">
    <property type="entry name" value="Ser/Thr_kinase_AS"/>
</dbReference>
<dbReference type="GO" id="GO:0004674">
    <property type="term" value="F:protein serine/threonine kinase activity"/>
    <property type="evidence" value="ECO:0007669"/>
    <property type="project" value="InterPro"/>
</dbReference>
<dbReference type="InterPro" id="IPR000719">
    <property type="entry name" value="Prot_kinase_dom"/>
</dbReference>
<dbReference type="PROSITE" id="PS00107">
    <property type="entry name" value="PROTEIN_KINASE_ATP"/>
    <property type="match status" value="1"/>
</dbReference>
<proteinExistence type="predicted"/>
<evidence type="ECO:0000256" key="3">
    <source>
        <dbReference type="ARBA" id="ARBA00022777"/>
    </source>
</evidence>
<dbReference type="GO" id="GO:0000045">
    <property type="term" value="P:autophagosome assembly"/>
    <property type="evidence" value="ECO:0007669"/>
    <property type="project" value="TreeGrafter"/>
</dbReference>
<accession>A0A6C0E1N2</accession>
<sequence>MSNYIIGNYKILKKIGKGSFSNVFKAHKLDDENEFYAIKIISLKNLSDKIIDNVKKEINIMLKINHENIIKLHETIVTQKYIYLIMDYCDGGDLYKFIKVHGKLSEEETKKYFIQISKGLYFLYSNNLIHRDLKPHNILITSNNILKICDFGFVKESNENMLYDTLCGSPIYMAPEILKYKKYDSKVDLWSMGIILFEMLTSKPPFIGVNHIDLIRVIDSSTELSIPNDIIISDNCFHLLKSLIVVDSQNRISFDNFFKHSFFDNYNFTSIEEEIKEKLSITPIENYIKIENKYHVSSEIEIVLNYKIYIESIYRSASEVGYIGLTKENEYKYLEAFSVYMKSLNLLEHALNICEKVINDFKSNDVMYKIQKVIRNKFTLFFMKLNKIYKNLENVKDKIYIENADKIIYLYAMEMIKEGASNETLNDIVEAKQFYIWALRLLESLTIDEIPLDEHDNKIINDFISKLLKRIN</sequence>
<evidence type="ECO:0000256" key="1">
    <source>
        <dbReference type="ARBA" id="ARBA00022679"/>
    </source>
</evidence>
<dbReference type="AlphaFoldDB" id="A0A6C0E1N2"/>
<dbReference type="SMART" id="SM00220">
    <property type="entry name" value="S_TKc"/>
    <property type="match status" value="1"/>
</dbReference>
<dbReference type="GO" id="GO:0016020">
    <property type="term" value="C:membrane"/>
    <property type="evidence" value="ECO:0007669"/>
    <property type="project" value="TreeGrafter"/>
</dbReference>
<dbReference type="PANTHER" id="PTHR24348">
    <property type="entry name" value="SERINE/THREONINE-PROTEIN KINASE UNC-51-RELATED"/>
    <property type="match status" value="1"/>
</dbReference>
<dbReference type="PANTHER" id="PTHR24348:SF22">
    <property type="entry name" value="NON-SPECIFIC SERINE_THREONINE PROTEIN KINASE"/>
    <property type="match status" value="1"/>
</dbReference>
<dbReference type="GO" id="GO:0005829">
    <property type="term" value="C:cytosol"/>
    <property type="evidence" value="ECO:0007669"/>
    <property type="project" value="TreeGrafter"/>
</dbReference>
<keyword evidence="4" id="KW-0067">ATP-binding</keyword>